<dbReference type="Proteomes" id="UP000235728">
    <property type="component" value="Unassembled WGS sequence"/>
</dbReference>
<gene>
    <name evidence="1" type="ORF">BM221_005472</name>
</gene>
<comment type="caution">
    <text evidence="1">The sequence shown here is derived from an EMBL/GenBank/DDBJ whole genome shotgun (WGS) entry which is preliminary data.</text>
</comment>
<evidence type="ECO:0000313" key="1">
    <source>
        <dbReference type="EMBL" id="PMB68888.1"/>
    </source>
</evidence>
<sequence>MDAHLLHVGLGWYWWRRAEEEDESTSVATRPSSFSSIFSSPRWRRIGRVTGPDTFPPRHSICGGGHGCEAVLTPLLAAAAAAARPLRAVLAAGAKDMVVGVLRDSRLSRRSLAVSGREAGLDGNGALRFKRSHFEDEALTLIHLFYIVDAENGCLAEDFAQE</sequence>
<dbReference type="AlphaFoldDB" id="A0A2N6NNN1"/>
<evidence type="ECO:0000313" key="2">
    <source>
        <dbReference type="Proteomes" id="UP000235728"/>
    </source>
</evidence>
<name>A0A2N6NNN1_BEABA</name>
<accession>A0A2N6NNN1</accession>
<proteinExistence type="predicted"/>
<reference evidence="1 2" key="1">
    <citation type="journal article" date="2016" name="Appl. Microbiol. Biotechnol.">
        <title>Characterization of T-DNA insertion mutants with decreased virulence in the entomopathogenic fungus Beauveria bassiana JEF-007.</title>
        <authorList>
            <person name="Kim S."/>
            <person name="Lee S.J."/>
            <person name="Nai Y.S."/>
            <person name="Yu J.S."/>
            <person name="Lee M.R."/>
            <person name="Yang Y.T."/>
            <person name="Kim J.S."/>
        </authorList>
    </citation>
    <scope>NUCLEOTIDE SEQUENCE [LARGE SCALE GENOMIC DNA]</scope>
    <source>
        <strain evidence="1 2">JEF-007</strain>
    </source>
</reference>
<protein>
    <submittedName>
        <fullName evidence="1">Uncharacterized protein</fullName>
    </submittedName>
</protein>
<organism evidence="1 2">
    <name type="scientific">Beauveria bassiana</name>
    <name type="common">White muscardine disease fungus</name>
    <name type="synonym">Tritirachium shiotae</name>
    <dbReference type="NCBI Taxonomy" id="176275"/>
    <lineage>
        <taxon>Eukaryota</taxon>
        <taxon>Fungi</taxon>
        <taxon>Dikarya</taxon>
        <taxon>Ascomycota</taxon>
        <taxon>Pezizomycotina</taxon>
        <taxon>Sordariomycetes</taxon>
        <taxon>Hypocreomycetidae</taxon>
        <taxon>Hypocreales</taxon>
        <taxon>Cordycipitaceae</taxon>
        <taxon>Beauveria</taxon>
    </lineage>
</organism>
<dbReference type="EMBL" id="MRVG01000005">
    <property type="protein sequence ID" value="PMB68888.1"/>
    <property type="molecule type" value="Genomic_DNA"/>
</dbReference>